<feature type="compositionally biased region" description="Basic and acidic residues" evidence="1">
    <location>
        <begin position="286"/>
        <end position="306"/>
    </location>
</feature>
<feature type="compositionally biased region" description="Acidic residues" evidence="1">
    <location>
        <begin position="15"/>
        <end position="30"/>
    </location>
</feature>
<feature type="region of interest" description="Disordered" evidence="1">
    <location>
        <begin position="1"/>
        <end position="92"/>
    </location>
</feature>
<dbReference type="Proteomes" id="UP000175707">
    <property type="component" value="Unassembled WGS sequence"/>
</dbReference>
<evidence type="ECO:0000313" key="3">
    <source>
        <dbReference type="EMBL" id="OFC60826.1"/>
    </source>
</evidence>
<feature type="compositionally biased region" description="Basic and acidic residues" evidence="1">
    <location>
        <begin position="72"/>
        <end position="83"/>
    </location>
</feature>
<evidence type="ECO:0000313" key="5">
    <source>
        <dbReference type="Proteomes" id="UP000175707"/>
    </source>
</evidence>
<comment type="caution">
    <text evidence="2">The sequence shown here is derived from an EMBL/GenBank/DDBJ whole genome shotgun (WGS) entry which is preliminary data.</text>
</comment>
<feature type="region of interest" description="Disordered" evidence="1">
    <location>
        <begin position="286"/>
        <end position="318"/>
    </location>
</feature>
<organism evidence="2 4">
    <name type="scientific">Acidithiobacillus caldus</name>
    <dbReference type="NCBI Taxonomy" id="33059"/>
    <lineage>
        <taxon>Bacteria</taxon>
        <taxon>Pseudomonadati</taxon>
        <taxon>Pseudomonadota</taxon>
        <taxon>Acidithiobacillia</taxon>
        <taxon>Acidithiobacillales</taxon>
        <taxon>Acidithiobacillaceae</taxon>
        <taxon>Acidithiobacillus</taxon>
    </lineage>
</organism>
<reference evidence="4 5" key="1">
    <citation type="submission" date="2016-06" db="EMBL/GenBank/DDBJ databases">
        <title>Gene turnover analysis identifies the evolutionary adaptation of the extremophile Acidithiobacillus caldus.</title>
        <authorList>
            <person name="Zhang X."/>
        </authorList>
    </citation>
    <scope>NUCLEOTIDE SEQUENCE [LARGE SCALE GENOMIC DNA]</scope>
    <source>
        <strain evidence="2 4">DX</strain>
        <strain evidence="3 5">S1</strain>
    </source>
</reference>
<accession>A0A1E7YIP0</accession>
<name>A0A1E7YIP0_9PROT</name>
<evidence type="ECO:0000256" key="1">
    <source>
        <dbReference type="SAM" id="MobiDB-lite"/>
    </source>
</evidence>
<protein>
    <submittedName>
        <fullName evidence="2">Uncharacterized protein</fullName>
    </submittedName>
</protein>
<dbReference type="RefSeq" id="WP_070114593.1">
    <property type="nucleotide sequence ID" value="NZ_LZYE01000376.1"/>
</dbReference>
<dbReference type="AlphaFoldDB" id="A0A1E7YIP0"/>
<gene>
    <name evidence="2" type="ORF">BAE27_15210</name>
    <name evidence="3" type="ORF">BAE30_06985</name>
</gene>
<sequence length="318" mass="35466">MNEALATTEGAVLEGEGDQPEVMEGVEPETDSGAIPDEAGPKAEVSEGTDTSSAKGTAAAKVVEQAVASTDVAERDKRRERTVRTPKRKPNPRYVLIDMPREKRTNSRAGIKRTVRLAGKISQEMFFRTYPKVSDANYFLERIYPGMVLTRKGRDTAIVKEGFEAITEFWKGLYSDYEEKLSAMVMSVKERLESEGVDPAGVEPNFSEPLEEEALVTSRMDQRYIGLLEAVDEADGFISIAAFYDVYTPEEERRLQSEIRYGCLVLYRNTVRSSFETSLLLRTGKTSEMRRAEKEAREALAAKPEEGMQTEAGGERSS</sequence>
<evidence type="ECO:0000313" key="2">
    <source>
        <dbReference type="EMBL" id="OFC28687.1"/>
    </source>
</evidence>
<dbReference type="EMBL" id="LZYH01000479">
    <property type="protein sequence ID" value="OFC60826.1"/>
    <property type="molecule type" value="Genomic_DNA"/>
</dbReference>
<dbReference type="Proteomes" id="UP000175616">
    <property type="component" value="Unassembled WGS sequence"/>
</dbReference>
<evidence type="ECO:0000313" key="4">
    <source>
        <dbReference type="Proteomes" id="UP000175616"/>
    </source>
</evidence>
<dbReference type="EMBL" id="LZYE01000376">
    <property type="protein sequence ID" value="OFC28687.1"/>
    <property type="molecule type" value="Genomic_DNA"/>
</dbReference>
<proteinExistence type="predicted"/>